<dbReference type="SMART" id="SM00849">
    <property type="entry name" value="Lactamase_B"/>
    <property type="match status" value="1"/>
</dbReference>
<accession>A0A5D0NZD9</accession>
<protein>
    <submittedName>
        <fullName evidence="2">MBL fold metallo-hydrolase</fullName>
    </submittedName>
</protein>
<evidence type="ECO:0000313" key="2">
    <source>
        <dbReference type="EMBL" id="TYB49846.1"/>
    </source>
</evidence>
<keyword evidence="2" id="KW-0378">Hydrolase</keyword>
<dbReference type="STRING" id="1220554.GCA_001552135_06608"/>
<dbReference type="Proteomes" id="UP000323380">
    <property type="component" value="Unassembled WGS sequence"/>
</dbReference>
<sequence>MGPGLFAYVQPDGGWCLNNCGIVAFGDGALLVDTVATERRAHALRAAVDALAPGPLRTIVNTHHHGDHIFGNFVFDAEVIAHERAVDEIADTGLGLTGLWPDVEWGDIRLVPPTTTFSDRLTLRAGERVVELHHVGPAHTTNDVVVWLPEERVLFTGDTVLSGCTPFTVMGSVAGSITTMERLRRFGATTLVCGHGPVCGPEAIDETEEYMAWVTGLAERGRARGDDPLRTARAADLGRWAGLTDPERLVANLHRAYAELDGAAPGAPLDVVSIFGEVVEFNGGRLPACAA</sequence>
<dbReference type="PANTHER" id="PTHR42951">
    <property type="entry name" value="METALLO-BETA-LACTAMASE DOMAIN-CONTAINING"/>
    <property type="match status" value="1"/>
</dbReference>
<dbReference type="SUPFAM" id="SSF56281">
    <property type="entry name" value="Metallo-hydrolase/oxidoreductase"/>
    <property type="match status" value="1"/>
</dbReference>
<dbReference type="InterPro" id="IPR036866">
    <property type="entry name" value="RibonucZ/Hydroxyglut_hydro"/>
</dbReference>
<dbReference type="Gene3D" id="3.60.15.10">
    <property type="entry name" value="Ribonuclease Z/Hydroxyacylglutathione hydrolase-like"/>
    <property type="match status" value="1"/>
</dbReference>
<dbReference type="InterPro" id="IPR001279">
    <property type="entry name" value="Metallo-B-lactamas"/>
</dbReference>
<dbReference type="InterPro" id="IPR050855">
    <property type="entry name" value="NDM-1-like"/>
</dbReference>
<proteinExistence type="predicted"/>
<evidence type="ECO:0000259" key="1">
    <source>
        <dbReference type="SMART" id="SM00849"/>
    </source>
</evidence>
<gene>
    <name evidence="2" type="ORF">FXF69_01690</name>
</gene>
<comment type="caution">
    <text evidence="2">The sequence shown here is derived from an EMBL/GenBank/DDBJ whole genome shotgun (WGS) entry which is preliminary data.</text>
</comment>
<dbReference type="CDD" id="cd16282">
    <property type="entry name" value="metallo-hydrolase-like_MBL-fold"/>
    <property type="match status" value="1"/>
</dbReference>
<dbReference type="AlphaFoldDB" id="A0A5D0NZD9"/>
<dbReference type="GO" id="GO:0016787">
    <property type="term" value="F:hydrolase activity"/>
    <property type="evidence" value="ECO:0007669"/>
    <property type="project" value="UniProtKB-KW"/>
</dbReference>
<dbReference type="PANTHER" id="PTHR42951:SF4">
    <property type="entry name" value="ACYL-COENZYME A THIOESTERASE MBLAC2"/>
    <property type="match status" value="1"/>
</dbReference>
<evidence type="ECO:0000313" key="3">
    <source>
        <dbReference type="Proteomes" id="UP000323380"/>
    </source>
</evidence>
<dbReference type="EMBL" id="VSFG01000001">
    <property type="protein sequence ID" value="TYB49846.1"/>
    <property type="molecule type" value="Genomic_DNA"/>
</dbReference>
<reference evidence="2 3" key="1">
    <citation type="submission" date="2019-08" db="EMBL/GenBank/DDBJ databases">
        <title>Actinomadura sp. nov. CYP1-5 isolated from mountain soil.</title>
        <authorList>
            <person name="Songsumanus A."/>
            <person name="Kuncharoen N."/>
            <person name="Kudo T."/>
            <person name="Yuki M."/>
            <person name="Igarashi Y."/>
            <person name="Tanasupawat S."/>
        </authorList>
    </citation>
    <scope>NUCLEOTIDE SEQUENCE [LARGE SCALE GENOMIC DNA]</scope>
    <source>
        <strain evidence="2 3">JCM 14158</strain>
    </source>
</reference>
<organism evidence="2 3">
    <name type="scientific">Actinomadura chibensis</name>
    <dbReference type="NCBI Taxonomy" id="392828"/>
    <lineage>
        <taxon>Bacteria</taxon>
        <taxon>Bacillati</taxon>
        <taxon>Actinomycetota</taxon>
        <taxon>Actinomycetes</taxon>
        <taxon>Streptosporangiales</taxon>
        <taxon>Thermomonosporaceae</taxon>
        <taxon>Actinomadura</taxon>
    </lineage>
</organism>
<keyword evidence="3" id="KW-1185">Reference proteome</keyword>
<feature type="domain" description="Metallo-beta-lactamase" evidence="1">
    <location>
        <begin position="17"/>
        <end position="195"/>
    </location>
</feature>
<name>A0A5D0NZD9_9ACTN</name>
<dbReference type="Pfam" id="PF00753">
    <property type="entry name" value="Lactamase_B"/>
    <property type="match status" value="1"/>
</dbReference>